<dbReference type="SMART" id="SM00119">
    <property type="entry name" value="HECTc"/>
    <property type="match status" value="1"/>
</dbReference>
<sequence length="333" mass="38470">MFKEKLGIQFVNEFGPEAGIDGGGITKEFLQTLVQEGFINESFKLFETTSFHKLYPSKNVAPQNLKYISFMGKILGKCLYENILVAVELADFFLKKILNFENNMNVPFNDLYSLDPEYYRNLMKLLEMSEKELEYMDLYFEVPDASPGKRVPLIKDGLSTKVTQKNVFEYITRISNYKLNLQLYTVTSRFISGLSYMIPTHWLRMFTSYELKTLITGSEKDFDLEDLRKNTEYGGFSDDSVTIQYFWQALGSFTREERQKFLKFVFSVPTAPLKGFHSLNPLFGIRNAGGTVNRLPTASTCINLLKLPDYQNYDILRDKLLTAINSDSRFELS</sequence>
<dbReference type="PROSITE" id="PS50237">
    <property type="entry name" value="HECT"/>
    <property type="match status" value="1"/>
</dbReference>
<dbReference type="FunFam" id="3.30.2410.10:FF:000003">
    <property type="entry name" value="probable E3 ubiquitin-protein ligase HERC4 isoform X1"/>
    <property type="match status" value="1"/>
</dbReference>
<dbReference type="Gene3D" id="3.90.1750.10">
    <property type="entry name" value="Hect, E3 ligase catalytic domains"/>
    <property type="match status" value="1"/>
</dbReference>
<proteinExistence type="predicted"/>
<gene>
    <name evidence="7" type="ORF">KLDO_g2992</name>
</gene>
<evidence type="ECO:0000313" key="8">
    <source>
        <dbReference type="Proteomes" id="UP000031516"/>
    </source>
</evidence>
<dbReference type="Gene3D" id="3.30.2160.10">
    <property type="entry name" value="Hect, E3 ligase catalytic domain"/>
    <property type="match status" value="1"/>
</dbReference>
<dbReference type="InterPro" id="IPR035983">
    <property type="entry name" value="Hect_E3_ubiquitin_ligase"/>
</dbReference>
<name>A0A0A8L6V0_9SACH</name>
<dbReference type="Proteomes" id="UP000031516">
    <property type="component" value="Unassembled WGS sequence"/>
</dbReference>
<dbReference type="SUPFAM" id="SSF56204">
    <property type="entry name" value="Hect, E3 ligase catalytic domain"/>
    <property type="match status" value="1"/>
</dbReference>
<evidence type="ECO:0000256" key="5">
    <source>
        <dbReference type="PROSITE-ProRule" id="PRU00104"/>
    </source>
</evidence>
<dbReference type="PANTHER" id="PTHR45700">
    <property type="entry name" value="UBIQUITIN-PROTEIN LIGASE E3C"/>
    <property type="match status" value="1"/>
</dbReference>
<evidence type="ECO:0000313" key="7">
    <source>
        <dbReference type="EMBL" id="CDO94736.1"/>
    </source>
</evidence>
<accession>A0A0A8L6V0</accession>
<organism evidence="7 8">
    <name type="scientific">Kluyveromyces dobzhanskii CBS 2104</name>
    <dbReference type="NCBI Taxonomy" id="1427455"/>
    <lineage>
        <taxon>Eukaryota</taxon>
        <taxon>Fungi</taxon>
        <taxon>Dikarya</taxon>
        <taxon>Ascomycota</taxon>
        <taxon>Saccharomycotina</taxon>
        <taxon>Saccharomycetes</taxon>
        <taxon>Saccharomycetales</taxon>
        <taxon>Saccharomycetaceae</taxon>
        <taxon>Kluyveromyces</taxon>
    </lineage>
</organism>
<dbReference type="Pfam" id="PF00632">
    <property type="entry name" value="HECT"/>
    <property type="match status" value="1"/>
</dbReference>
<dbReference type="AlphaFoldDB" id="A0A0A8L6V0"/>
<dbReference type="OrthoDB" id="8068875at2759"/>
<dbReference type="EC" id="2.3.2.26" evidence="2"/>
<protein>
    <recommendedName>
        <fullName evidence="2">HECT-type E3 ubiquitin transferase</fullName>
        <ecNumber evidence="2">2.3.2.26</ecNumber>
    </recommendedName>
</protein>
<evidence type="ECO:0000256" key="2">
    <source>
        <dbReference type="ARBA" id="ARBA00012485"/>
    </source>
</evidence>
<comment type="caution">
    <text evidence="7">The sequence shown here is derived from an EMBL/GenBank/DDBJ whole genome shotgun (WGS) entry which is preliminary data.</text>
</comment>
<comment type="catalytic activity">
    <reaction evidence="1">
        <text>S-ubiquitinyl-[E2 ubiquitin-conjugating enzyme]-L-cysteine + [acceptor protein]-L-lysine = [E2 ubiquitin-conjugating enzyme]-L-cysteine + N(6)-ubiquitinyl-[acceptor protein]-L-lysine.</text>
        <dbReference type="EC" id="2.3.2.26"/>
    </reaction>
</comment>
<evidence type="ECO:0000256" key="1">
    <source>
        <dbReference type="ARBA" id="ARBA00000885"/>
    </source>
</evidence>
<keyword evidence="3" id="KW-0808">Transferase</keyword>
<keyword evidence="4 5" id="KW-0833">Ubl conjugation pathway</keyword>
<evidence type="ECO:0000259" key="6">
    <source>
        <dbReference type="PROSITE" id="PS50237"/>
    </source>
</evidence>
<feature type="active site" description="Glycyl thioester intermediate" evidence="5">
    <location>
        <position position="301"/>
    </location>
</feature>
<dbReference type="GO" id="GO:0006511">
    <property type="term" value="P:ubiquitin-dependent protein catabolic process"/>
    <property type="evidence" value="ECO:0007669"/>
    <property type="project" value="TreeGrafter"/>
</dbReference>
<evidence type="ECO:0000256" key="4">
    <source>
        <dbReference type="ARBA" id="ARBA00022786"/>
    </source>
</evidence>
<dbReference type="GO" id="GO:0061630">
    <property type="term" value="F:ubiquitin protein ligase activity"/>
    <property type="evidence" value="ECO:0007669"/>
    <property type="project" value="UniProtKB-EC"/>
</dbReference>
<dbReference type="Gene3D" id="3.30.2410.10">
    <property type="entry name" value="Hect, E3 ligase catalytic domain"/>
    <property type="match status" value="1"/>
</dbReference>
<dbReference type="InterPro" id="IPR000569">
    <property type="entry name" value="HECT_dom"/>
</dbReference>
<keyword evidence="8" id="KW-1185">Reference proteome</keyword>
<dbReference type="PANTHER" id="PTHR45700:SF2">
    <property type="entry name" value="UBIQUITIN-PROTEIN LIGASE E3C"/>
    <property type="match status" value="1"/>
</dbReference>
<feature type="domain" description="HECT" evidence="6">
    <location>
        <begin position="1"/>
        <end position="333"/>
    </location>
</feature>
<reference evidence="7 8" key="1">
    <citation type="submission" date="2014-03" db="EMBL/GenBank/DDBJ databases">
        <title>The genome of Kluyveromyces dobzhanskii.</title>
        <authorList>
            <person name="Nystedt B."/>
            <person name="Astrom S."/>
        </authorList>
    </citation>
    <scope>NUCLEOTIDE SEQUENCE [LARGE SCALE GENOMIC DNA]</scope>
    <source>
        <strain evidence="7 8">CBS 2104</strain>
    </source>
</reference>
<dbReference type="InterPro" id="IPR044611">
    <property type="entry name" value="E3A/B/C-like"/>
</dbReference>
<dbReference type="CDD" id="cd00078">
    <property type="entry name" value="HECTc"/>
    <property type="match status" value="1"/>
</dbReference>
<evidence type="ECO:0000256" key="3">
    <source>
        <dbReference type="ARBA" id="ARBA00022679"/>
    </source>
</evidence>
<dbReference type="EMBL" id="CCBQ010000040">
    <property type="protein sequence ID" value="CDO94736.1"/>
    <property type="molecule type" value="Genomic_DNA"/>
</dbReference>
<dbReference type="GO" id="GO:0000209">
    <property type="term" value="P:protein polyubiquitination"/>
    <property type="evidence" value="ECO:0007669"/>
    <property type="project" value="InterPro"/>
</dbReference>